<reference evidence="1 2" key="1">
    <citation type="journal article" date="2013" name="Genome Announc.">
        <title>Draft Genome Sequence of Exiguobacterium pavilionensis Strain RW-2, with Wide Thermal, Salinity, and pH Tolerance, Isolated from Modern Freshwater Microbialites.</title>
        <authorList>
            <person name="White R.A.III."/>
            <person name="Grassa C.J."/>
            <person name="Suttle C.A."/>
        </authorList>
    </citation>
    <scope>NUCLEOTIDE SEQUENCE [LARGE SCALE GENOMIC DNA]</scope>
    <source>
        <strain evidence="1 2">RW-2</strain>
    </source>
</reference>
<comment type="caution">
    <text evidence="1">The sequence shown here is derived from an EMBL/GenBank/DDBJ whole genome shotgun (WGS) entry which is preliminary data.</text>
</comment>
<proteinExistence type="predicted"/>
<name>U1N6P5_9BACL</name>
<dbReference type="PATRIC" id="fig|1345023.5.peg.300"/>
<evidence type="ECO:0000313" key="1">
    <source>
        <dbReference type="EMBL" id="ERG68205.1"/>
    </source>
</evidence>
<dbReference type="Proteomes" id="UP000016464">
    <property type="component" value="Unassembled WGS sequence"/>
</dbReference>
<sequence length="135" mass="15080">MTRTDFFVYADETTGEVVDTFLASKWEDDVTDVIEDSVMTAFGRDVTYDVFYDEVAVRELDTAAANPLAYKTADVVPTILVTIHREPASGDEALVRTWMAALKENDMLRHAEVHVDYVAKNGEILNDGTPLILSF</sequence>
<accession>U1N6P5</accession>
<organism evidence="1 2">
    <name type="scientific">Exiguobacterium chiriqhucha RW-2</name>
    <dbReference type="NCBI Taxonomy" id="1345023"/>
    <lineage>
        <taxon>Bacteria</taxon>
        <taxon>Bacillati</taxon>
        <taxon>Bacillota</taxon>
        <taxon>Bacilli</taxon>
        <taxon>Bacillales</taxon>
        <taxon>Bacillales Family XII. Incertae Sedis</taxon>
        <taxon>Exiguobacterium</taxon>
    </lineage>
</organism>
<keyword evidence="2" id="KW-1185">Reference proteome</keyword>
<gene>
    <name evidence="1" type="ORF">M467_13060</name>
</gene>
<dbReference type="AlphaFoldDB" id="U1N6P5"/>
<dbReference type="STRING" id="1385984.GCA_000702565_00880"/>
<evidence type="ECO:0000313" key="2">
    <source>
        <dbReference type="Proteomes" id="UP000016464"/>
    </source>
</evidence>
<protein>
    <submittedName>
        <fullName evidence="1">Uncharacterized protein</fullName>
    </submittedName>
</protein>
<dbReference type="EMBL" id="ATCL01000009">
    <property type="protein sequence ID" value="ERG68205.1"/>
    <property type="molecule type" value="Genomic_DNA"/>
</dbReference>